<protein>
    <submittedName>
        <fullName evidence="2">Uncharacterized protein</fullName>
    </submittedName>
</protein>
<reference evidence="2" key="1">
    <citation type="submission" date="2020-03" db="EMBL/GenBank/DDBJ databases">
        <title>The deep terrestrial virosphere.</title>
        <authorList>
            <person name="Holmfeldt K."/>
            <person name="Nilsson E."/>
            <person name="Simone D."/>
            <person name="Lopez-Fernandez M."/>
            <person name="Wu X."/>
            <person name="de Brujin I."/>
            <person name="Lundin D."/>
            <person name="Andersson A."/>
            <person name="Bertilsson S."/>
            <person name="Dopson M."/>
        </authorList>
    </citation>
    <scope>NUCLEOTIDE SEQUENCE</scope>
    <source>
        <strain evidence="2">MM415A00216</strain>
        <strain evidence="1">MM415B00427</strain>
    </source>
</reference>
<organism evidence="2">
    <name type="scientific">viral metagenome</name>
    <dbReference type="NCBI Taxonomy" id="1070528"/>
    <lineage>
        <taxon>unclassified sequences</taxon>
        <taxon>metagenomes</taxon>
        <taxon>organismal metagenomes</taxon>
    </lineage>
</organism>
<sequence length="156" mass="18841">MRLWERLWGRKQKWYWCPYHQEILLRMSEADYKQRWCTIISTKPTHELAARLNNFREVKGKLPKVLDEIWAKRMKARKAVDKALTAYLKSPFYKMGAAKKKKAQAYYEAHKKEQAVINNMNTVMHENILTIRALYEEEQPYGDWNWDKMELDFPIA</sequence>
<proteinExistence type="predicted"/>
<accession>A0A6M3KRV2</accession>
<dbReference type="EMBL" id="MT141533">
    <property type="protein sequence ID" value="QJA65169.1"/>
    <property type="molecule type" value="Genomic_DNA"/>
</dbReference>
<evidence type="ECO:0000313" key="1">
    <source>
        <dbReference type="EMBL" id="QJA65169.1"/>
    </source>
</evidence>
<name>A0A6M3KRV2_9ZZZZ</name>
<dbReference type="AlphaFoldDB" id="A0A6M3KRV2"/>
<dbReference type="EMBL" id="MT142525">
    <property type="protein sequence ID" value="QJA84184.1"/>
    <property type="molecule type" value="Genomic_DNA"/>
</dbReference>
<evidence type="ECO:0000313" key="2">
    <source>
        <dbReference type="EMBL" id="QJA84184.1"/>
    </source>
</evidence>
<gene>
    <name evidence="2" type="ORF">MM415A00216_0028</name>
    <name evidence="1" type="ORF">MM415B00427_0023</name>
</gene>